<keyword evidence="1" id="KW-0134">Cell wall</keyword>
<feature type="signal peptide" evidence="6">
    <location>
        <begin position="1"/>
        <end position="26"/>
    </location>
</feature>
<dbReference type="AlphaFoldDB" id="A0A429ZDI9"/>
<dbReference type="Proteomes" id="UP000288490">
    <property type="component" value="Unassembled WGS sequence"/>
</dbReference>
<protein>
    <recommendedName>
        <fullName evidence="7">Gram-positive cocci surface proteins LPxTG domain-containing protein</fullName>
    </recommendedName>
</protein>
<dbReference type="RefSeq" id="WP_125958241.1">
    <property type="nucleotide sequence ID" value="NZ_NGJT01000020.1"/>
</dbReference>
<feature type="region of interest" description="Disordered" evidence="5">
    <location>
        <begin position="291"/>
        <end position="347"/>
    </location>
</feature>
<feature type="chain" id="PRO_5019126676" description="Gram-positive cocci surface proteins LPxTG domain-containing protein" evidence="6">
    <location>
        <begin position="27"/>
        <end position="726"/>
    </location>
</feature>
<accession>A0A429ZDI9</accession>
<keyword evidence="9" id="KW-1185">Reference proteome</keyword>
<dbReference type="PROSITE" id="PS50847">
    <property type="entry name" value="GRAM_POS_ANCHORING"/>
    <property type="match status" value="1"/>
</dbReference>
<evidence type="ECO:0000256" key="5">
    <source>
        <dbReference type="SAM" id="MobiDB-lite"/>
    </source>
</evidence>
<evidence type="ECO:0000256" key="3">
    <source>
        <dbReference type="ARBA" id="ARBA00022729"/>
    </source>
</evidence>
<proteinExistence type="predicted"/>
<keyword evidence="2" id="KW-0964">Secreted</keyword>
<comment type="caution">
    <text evidence="8">The sequence shown here is derived from an EMBL/GenBank/DDBJ whole genome shotgun (WGS) entry which is preliminary data.</text>
</comment>
<dbReference type="InterPro" id="IPR019931">
    <property type="entry name" value="LPXTG_anchor"/>
</dbReference>
<dbReference type="EMBL" id="NGJT01000020">
    <property type="protein sequence ID" value="RST91749.1"/>
    <property type="molecule type" value="Genomic_DNA"/>
</dbReference>
<keyword evidence="3 6" id="KW-0732">Signal</keyword>
<organism evidence="8 9">
    <name type="scientific">Vagococcus bubulae</name>
    <dbReference type="NCBI Taxonomy" id="1977868"/>
    <lineage>
        <taxon>Bacteria</taxon>
        <taxon>Bacillati</taxon>
        <taxon>Bacillota</taxon>
        <taxon>Bacilli</taxon>
        <taxon>Lactobacillales</taxon>
        <taxon>Enterococcaceae</taxon>
        <taxon>Vagococcus</taxon>
    </lineage>
</organism>
<gene>
    <name evidence="8" type="ORF">CBF36_09665</name>
</gene>
<evidence type="ECO:0000313" key="8">
    <source>
        <dbReference type="EMBL" id="RST91749.1"/>
    </source>
</evidence>
<feature type="compositionally biased region" description="Low complexity" evidence="5">
    <location>
        <begin position="86"/>
        <end position="99"/>
    </location>
</feature>
<name>A0A429ZDI9_9ENTE</name>
<evidence type="ECO:0000256" key="6">
    <source>
        <dbReference type="SAM" id="SignalP"/>
    </source>
</evidence>
<evidence type="ECO:0000256" key="4">
    <source>
        <dbReference type="ARBA" id="ARBA00023088"/>
    </source>
</evidence>
<feature type="compositionally biased region" description="Low complexity" evidence="5">
    <location>
        <begin position="41"/>
        <end position="78"/>
    </location>
</feature>
<evidence type="ECO:0000256" key="2">
    <source>
        <dbReference type="ARBA" id="ARBA00022525"/>
    </source>
</evidence>
<evidence type="ECO:0000259" key="7">
    <source>
        <dbReference type="PROSITE" id="PS50847"/>
    </source>
</evidence>
<sequence>MKKKTIATSLLAILVSTYATPFVSNAETISGATKDTTEQVAPTAESEAPTTESEAAPTAESEAPTTESEAPTTESEAPATKDEVKAPTTKEAPAAKTGAQTRDLSTHIENYRAEVRANIESAFKNKEITEPQYLALLSDLISAADGDAIEAVADQLEADKATTLTANNQAAVDEAKLDADNKIQELIATGDVGNLTSGPAKTAQNAVNTAYGLYDGTNKDKVISDIEAAVAKLQAQADAKALKRAQTAAKNELPGLVADGKLPSADYYDTLQKIEAATTVAEVEAIMEAIKNPTNGGGTENPGGGTENPGGGTENPGGGTENPGGGTENPGGGTENPGGGTTTTLDQAKQSAKDVLFTWLSYGQINDSQYVNGINAINAATTPEEVQAVIEDIKNQIVEEVQNTLAQIKQDAKDQLFAWFTDGSLTAQDYAFYLSQVIAAQDAEEVAAIIANADQQINENGMHFDLEAYKEEARNQLATWLAGGWITEDQYWAYLSLVDVAQDADAVDAAINQLMDEIHNADTLENAQNNATNQLISWLADGVISETQYYTYLQHIADATSVEEVNNIMQNLLNELGYGADSLEFVQNQATNQLVAWLAEGSITEAQYYTYLQRVADATTVAEVNAILDELKAIIEGDVEDVTNKPVGTPSNTNTNNNTNNVLVSVTTTENGGKKATVTTKEVVKTTNAKKAELPKTGETNQNLTALGLMSVALGSLVAVLKRKRS</sequence>
<dbReference type="Pfam" id="PF00746">
    <property type="entry name" value="Gram_pos_anchor"/>
    <property type="match status" value="1"/>
</dbReference>
<evidence type="ECO:0000313" key="9">
    <source>
        <dbReference type="Proteomes" id="UP000288490"/>
    </source>
</evidence>
<feature type="compositionally biased region" description="Polar residues" evidence="5">
    <location>
        <begin position="28"/>
        <end position="40"/>
    </location>
</feature>
<dbReference type="NCBIfam" id="TIGR01167">
    <property type="entry name" value="LPXTG_anchor"/>
    <property type="match status" value="1"/>
</dbReference>
<feature type="compositionally biased region" description="Gly residues" evidence="5">
    <location>
        <begin position="295"/>
        <end position="341"/>
    </location>
</feature>
<feature type="region of interest" description="Disordered" evidence="5">
    <location>
        <begin position="28"/>
        <end position="104"/>
    </location>
</feature>
<keyword evidence="4" id="KW-0572">Peptidoglycan-anchor</keyword>
<reference evidence="8 9" key="1">
    <citation type="submission" date="2017-05" db="EMBL/GenBank/DDBJ databases">
        <title>Vagococcus spp. assemblies.</title>
        <authorList>
            <person name="Gulvik C.A."/>
        </authorList>
    </citation>
    <scope>NUCLEOTIDE SEQUENCE [LARGE SCALE GENOMIC DNA]</scope>
    <source>
        <strain evidence="8 9">SS1994</strain>
    </source>
</reference>
<feature type="domain" description="Gram-positive cocci surface proteins LPxTG" evidence="7">
    <location>
        <begin position="694"/>
        <end position="726"/>
    </location>
</feature>
<evidence type="ECO:0000256" key="1">
    <source>
        <dbReference type="ARBA" id="ARBA00022512"/>
    </source>
</evidence>